<dbReference type="Gene3D" id="3.40.50.10170">
    <property type="match status" value="1"/>
</dbReference>
<dbReference type="Pfam" id="PF02645">
    <property type="entry name" value="DegV"/>
    <property type="match status" value="1"/>
</dbReference>
<dbReference type="PANTHER" id="PTHR33434">
    <property type="entry name" value="DEGV DOMAIN-CONTAINING PROTEIN DR_1986-RELATED"/>
    <property type="match status" value="1"/>
</dbReference>
<evidence type="ECO:0000313" key="2">
    <source>
        <dbReference type="EMBL" id="SER54107.1"/>
    </source>
</evidence>
<dbReference type="PANTHER" id="PTHR33434:SF2">
    <property type="entry name" value="FATTY ACID-BINDING PROTEIN TM_1468"/>
    <property type="match status" value="1"/>
</dbReference>
<gene>
    <name evidence="2" type="ORF">SAMN05216446_1241</name>
</gene>
<dbReference type="PROSITE" id="PS51482">
    <property type="entry name" value="DEGV"/>
    <property type="match status" value="1"/>
</dbReference>
<evidence type="ECO:0000256" key="1">
    <source>
        <dbReference type="ARBA" id="ARBA00023121"/>
    </source>
</evidence>
<dbReference type="GO" id="GO:0008289">
    <property type="term" value="F:lipid binding"/>
    <property type="evidence" value="ECO:0007669"/>
    <property type="project" value="UniProtKB-KW"/>
</dbReference>
<dbReference type="RefSeq" id="WP_091009158.1">
    <property type="nucleotide sequence ID" value="NZ_FOGP01000004.1"/>
</dbReference>
<evidence type="ECO:0000313" key="3">
    <source>
        <dbReference type="Proteomes" id="UP000199128"/>
    </source>
</evidence>
<dbReference type="InterPro" id="IPR050270">
    <property type="entry name" value="DegV_domain_contain"/>
</dbReference>
<name>A0A1H9Q0X9_9ACTN</name>
<dbReference type="InterPro" id="IPR003797">
    <property type="entry name" value="DegV"/>
</dbReference>
<organism evidence="2 3">
    <name type="scientific">Parafannyhessea umbonata</name>
    <dbReference type="NCBI Taxonomy" id="604330"/>
    <lineage>
        <taxon>Bacteria</taxon>
        <taxon>Bacillati</taxon>
        <taxon>Actinomycetota</taxon>
        <taxon>Coriobacteriia</taxon>
        <taxon>Coriobacteriales</taxon>
        <taxon>Atopobiaceae</taxon>
        <taxon>Parafannyhessea</taxon>
    </lineage>
</organism>
<keyword evidence="1" id="KW-0446">Lipid-binding</keyword>
<reference evidence="3" key="1">
    <citation type="submission" date="2016-10" db="EMBL/GenBank/DDBJ databases">
        <authorList>
            <person name="Varghese N."/>
            <person name="Submissions S."/>
        </authorList>
    </citation>
    <scope>NUCLEOTIDE SEQUENCE [LARGE SCALE GENOMIC DNA]</scope>
    <source>
        <strain evidence="3">KHGC19</strain>
    </source>
</reference>
<dbReference type="SUPFAM" id="SSF82549">
    <property type="entry name" value="DAK1/DegV-like"/>
    <property type="match status" value="1"/>
</dbReference>
<accession>A0A1H9Q0X9</accession>
<dbReference type="AlphaFoldDB" id="A0A1H9Q0X9"/>
<proteinExistence type="predicted"/>
<dbReference type="NCBIfam" id="TIGR00762">
    <property type="entry name" value="DegV"/>
    <property type="match status" value="1"/>
</dbReference>
<sequence>MIESRKNFAIVCDSACDLPLSVLERAGVALVPLKVRIADETYRDCIDIDAPDYFVSFSSRTGQVNTYSPSVEELADVYKSLVAQGYTQIVSVHVSSEMRDAYQNAVAAAHETKGARIQVMDTRGTSGKFALVLARLACDRDAGFGVDECVARAVRVAQESRMLVIPSAAARPDHGIGHRSRGILGHVTSLQRRALGIRGVFEINGEGQANELFRSSELSRLSGFMARTMSAYAQKMGPVIYVEVSGGVPKFLSVVEKPLDTNEFESDCAAVLDTNPTTTSQLGVGAVGLAYVPQSLLDPAEAASFFQVDEALDS</sequence>
<dbReference type="Proteomes" id="UP000199128">
    <property type="component" value="Unassembled WGS sequence"/>
</dbReference>
<protein>
    <submittedName>
        <fullName evidence="2">EDD domain protein, DegV family</fullName>
    </submittedName>
</protein>
<dbReference type="EMBL" id="FOGP01000004">
    <property type="protein sequence ID" value="SER54107.1"/>
    <property type="molecule type" value="Genomic_DNA"/>
</dbReference>